<dbReference type="SUPFAM" id="SSF52540">
    <property type="entry name" value="P-loop containing nucleoside triphosphate hydrolases"/>
    <property type="match status" value="1"/>
</dbReference>
<keyword evidence="3" id="KW-0378">Hydrolase</keyword>
<keyword evidence="4" id="KW-1185">Reference proteome</keyword>
<reference evidence="3 4" key="1">
    <citation type="submission" date="2019-02" db="EMBL/GenBank/DDBJ databases">
        <title>Deep-cultivation of Planctomycetes and their phenomic and genomic characterization uncovers novel biology.</title>
        <authorList>
            <person name="Wiegand S."/>
            <person name="Jogler M."/>
            <person name="Boedeker C."/>
            <person name="Pinto D."/>
            <person name="Vollmers J."/>
            <person name="Rivas-Marin E."/>
            <person name="Kohn T."/>
            <person name="Peeters S.H."/>
            <person name="Heuer A."/>
            <person name="Rast P."/>
            <person name="Oberbeckmann S."/>
            <person name="Bunk B."/>
            <person name="Jeske O."/>
            <person name="Meyerdierks A."/>
            <person name="Storesund J.E."/>
            <person name="Kallscheuer N."/>
            <person name="Luecker S."/>
            <person name="Lage O.M."/>
            <person name="Pohl T."/>
            <person name="Merkel B.J."/>
            <person name="Hornburger P."/>
            <person name="Mueller R.-W."/>
            <person name="Bruemmer F."/>
            <person name="Labrenz M."/>
            <person name="Spormann A.M."/>
            <person name="Op den Camp H."/>
            <person name="Overmann J."/>
            <person name="Amann R."/>
            <person name="Jetten M.S.M."/>
            <person name="Mascher T."/>
            <person name="Medema M.H."/>
            <person name="Devos D.P."/>
            <person name="Kaster A.-K."/>
            <person name="Ovreas L."/>
            <person name="Rohde M."/>
            <person name="Galperin M.Y."/>
            <person name="Jogler C."/>
        </authorList>
    </citation>
    <scope>NUCLEOTIDE SEQUENCE [LARGE SCALE GENOMIC DNA]</scope>
    <source>
        <strain evidence="3 4">ElP</strain>
    </source>
</reference>
<dbReference type="EMBL" id="CP036426">
    <property type="protein sequence ID" value="QDV34472.1"/>
    <property type="molecule type" value="Genomic_DNA"/>
</dbReference>
<feature type="region of interest" description="Disordered" evidence="1">
    <location>
        <begin position="264"/>
        <end position="303"/>
    </location>
</feature>
<dbReference type="Pfam" id="PF13614">
    <property type="entry name" value="AAA_31"/>
    <property type="match status" value="1"/>
</dbReference>
<name>A0A518H0X6_9BACT</name>
<feature type="domain" description="AAA" evidence="2">
    <location>
        <begin position="3"/>
        <end position="176"/>
    </location>
</feature>
<dbReference type="FunFam" id="3.40.50.300:FF:000285">
    <property type="entry name" value="Sporulation initiation inhibitor Soj"/>
    <property type="match status" value="1"/>
</dbReference>
<evidence type="ECO:0000313" key="4">
    <source>
        <dbReference type="Proteomes" id="UP000317835"/>
    </source>
</evidence>
<gene>
    <name evidence="3" type="ORF">ElP_23610</name>
</gene>
<dbReference type="InterPro" id="IPR027417">
    <property type="entry name" value="P-loop_NTPase"/>
</dbReference>
<accession>A0A518H0X6</accession>
<dbReference type="EC" id="3.6.-.-" evidence="3"/>
<feature type="compositionally biased region" description="Low complexity" evidence="1">
    <location>
        <begin position="270"/>
        <end position="280"/>
    </location>
</feature>
<protein>
    <submittedName>
        <fullName evidence="3">Soj-like protein</fullName>
        <ecNumber evidence="3">3.6.-.-</ecNumber>
    </submittedName>
</protein>
<dbReference type="PANTHER" id="PTHR13696">
    <property type="entry name" value="P-LOOP CONTAINING NUCLEOSIDE TRIPHOSPHATE HYDROLASE"/>
    <property type="match status" value="1"/>
</dbReference>
<dbReference type="CDD" id="cd02042">
    <property type="entry name" value="ParAB_family"/>
    <property type="match status" value="1"/>
</dbReference>
<dbReference type="AlphaFoldDB" id="A0A518H0X6"/>
<dbReference type="InterPro" id="IPR050678">
    <property type="entry name" value="DNA_Partitioning_ATPase"/>
</dbReference>
<evidence type="ECO:0000256" key="1">
    <source>
        <dbReference type="SAM" id="MobiDB-lite"/>
    </source>
</evidence>
<organism evidence="3 4">
    <name type="scientific">Tautonia plasticadhaerens</name>
    <dbReference type="NCBI Taxonomy" id="2527974"/>
    <lineage>
        <taxon>Bacteria</taxon>
        <taxon>Pseudomonadati</taxon>
        <taxon>Planctomycetota</taxon>
        <taxon>Planctomycetia</taxon>
        <taxon>Isosphaerales</taxon>
        <taxon>Isosphaeraceae</taxon>
        <taxon>Tautonia</taxon>
    </lineage>
</organism>
<dbReference type="Gene3D" id="3.40.50.300">
    <property type="entry name" value="P-loop containing nucleotide triphosphate hydrolases"/>
    <property type="match status" value="1"/>
</dbReference>
<dbReference type="Proteomes" id="UP000317835">
    <property type="component" value="Chromosome"/>
</dbReference>
<evidence type="ECO:0000259" key="2">
    <source>
        <dbReference type="Pfam" id="PF13614"/>
    </source>
</evidence>
<dbReference type="GO" id="GO:0016787">
    <property type="term" value="F:hydrolase activity"/>
    <property type="evidence" value="ECO:0007669"/>
    <property type="project" value="UniProtKB-KW"/>
</dbReference>
<dbReference type="OrthoDB" id="9815116at2"/>
<proteinExistence type="predicted"/>
<sequence length="303" mass="32393">MTRRIAVLNQKGGVGKTTTTVNLAAALAREGHRTLVLDLDPQAHATLHLGLMPGRSGPSLYEVLTQGLPLADVRRQVADDLFVCGSHIDLAAAEVELIGTVGREVILRDQLAADEESYEFVLMDCPPSLGILTLNALCAAREVFIPLQAHFLALHGLSKLLETIHLVSKRVNRDLRVSGVVLCLYESGTRLGAEVVEDLEKFFEARKRAPSSPWSEAEVFRSRIRRNIRLAECPSFGQSIFQYAPSSRGASDYASLAGEIQGRAPSGTWAAADRPAAPAEPDSDGEVPAAGRPAGDPASAPAA</sequence>
<dbReference type="KEGG" id="tpla:ElP_23610"/>
<evidence type="ECO:0000313" key="3">
    <source>
        <dbReference type="EMBL" id="QDV34472.1"/>
    </source>
</evidence>
<dbReference type="RefSeq" id="WP_145269375.1">
    <property type="nucleotide sequence ID" value="NZ_CP036426.1"/>
</dbReference>
<dbReference type="InterPro" id="IPR025669">
    <property type="entry name" value="AAA_dom"/>
</dbReference>
<dbReference type="PANTHER" id="PTHR13696:SF52">
    <property type="entry name" value="PARA FAMILY PROTEIN CT_582"/>
    <property type="match status" value="1"/>
</dbReference>